<organism evidence="2 3">
    <name type="scientific">Arabidopsis arenosa</name>
    <name type="common">Sand rock-cress</name>
    <name type="synonym">Cardaminopsis arenosa</name>
    <dbReference type="NCBI Taxonomy" id="38785"/>
    <lineage>
        <taxon>Eukaryota</taxon>
        <taxon>Viridiplantae</taxon>
        <taxon>Streptophyta</taxon>
        <taxon>Embryophyta</taxon>
        <taxon>Tracheophyta</taxon>
        <taxon>Spermatophyta</taxon>
        <taxon>Magnoliopsida</taxon>
        <taxon>eudicotyledons</taxon>
        <taxon>Gunneridae</taxon>
        <taxon>Pentapetalae</taxon>
        <taxon>rosids</taxon>
        <taxon>malvids</taxon>
        <taxon>Brassicales</taxon>
        <taxon>Brassicaceae</taxon>
        <taxon>Camelineae</taxon>
        <taxon>Arabidopsis</taxon>
    </lineage>
</organism>
<accession>A0A8S1ZGU8</accession>
<evidence type="ECO:0000313" key="2">
    <source>
        <dbReference type="EMBL" id="CAE5956459.1"/>
    </source>
</evidence>
<keyword evidence="3" id="KW-1185">Reference proteome</keyword>
<evidence type="ECO:0000256" key="1">
    <source>
        <dbReference type="SAM" id="MobiDB-lite"/>
    </source>
</evidence>
<gene>
    <name evidence="2" type="ORF">AARE701A_LOCUS233</name>
</gene>
<dbReference type="EMBL" id="LR999451">
    <property type="protein sequence ID" value="CAE5956459.1"/>
    <property type="molecule type" value="Genomic_DNA"/>
</dbReference>
<dbReference type="Proteomes" id="UP000682877">
    <property type="component" value="Chromosome 1"/>
</dbReference>
<proteinExistence type="predicted"/>
<evidence type="ECO:0000313" key="3">
    <source>
        <dbReference type="Proteomes" id="UP000682877"/>
    </source>
</evidence>
<name>A0A8S1ZGU8_ARAAE</name>
<feature type="region of interest" description="Disordered" evidence="1">
    <location>
        <begin position="1"/>
        <end position="76"/>
    </location>
</feature>
<sequence>MANVTRKSSSEPEIQETLPSAISHGSSDQLPMSTSPTLDEIEKQHILKKTPNPSVPAIRDVEEPPNDPTERVLNFGPSGKLMSSSYEVQNPLRWVIGWLFNIPDSWDRLVWDFLQDVLFLLEHWRSGDRKLIARSMRVRRQ</sequence>
<reference evidence="2" key="1">
    <citation type="submission" date="2021-01" db="EMBL/GenBank/DDBJ databases">
        <authorList>
            <person name="Bezrukov I."/>
        </authorList>
    </citation>
    <scope>NUCLEOTIDE SEQUENCE</scope>
</reference>
<dbReference type="AlphaFoldDB" id="A0A8S1ZGU8"/>
<feature type="compositionally biased region" description="Polar residues" evidence="1">
    <location>
        <begin position="17"/>
        <end position="37"/>
    </location>
</feature>
<protein>
    <submittedName>
        <fullName evidence="2">Uncharacterized protein</fullName>
    </submittedName>
</protein>